<dbReference type="Proteomes" id="UP000469421">
    <property type="component" value="Unassembled WGS sequence"/>
</dbReference>
<dbReference type="Gene3D" id="3.30.750.70">
    <property type="entry name" value="4-hydroxybutyrate coenzyme like domains"/>
    <property type="match status" value="1"/>
</dbReference>
<sequence length="716" mass="80264">MAERMESVECAVDVVIEKTGGKIRLAMPLGLGKPNRFVNALYRRVEKDSSLSLDIFTALSLGRPGAGSDLEKRFLGPFAERVFADYEELAYLKPAKKSTLPANIRVYEFFFQPGSMLGSDSAQQHYISSNYTHVARDLNARKINVVAQLLAHRSVDGSDQYSFACNPEVTLDLMPLLLARREAGETILSVGQIHRDLPFMENDARVDDWLPHMDLLVDDPEGHTRLFSTPNMPVNVQDHFVGLHASTLIRDGGTLQIGIGALGDALVHHLRLRDQDNERYLRPLQAWGLAESQQQIIAAEGGTGVFREGLYGCSEMVTHGLLQLVHDRIIRRPVYDWEALQQLEMHEPTQPGLALLDALREQSAISRRLDRAQLRTLKRFGIFREAVSKQGDQLELPNGVRVANDLDDRATREALKAVFGDRLRGGIVMHGGFFLGPEAFYRRLRELDDEQRAAINMTRISYVNHLYGDEGLKRLQRQDARFVNTAFTVTLLGAGVADQVDDGRVLSGVGGQYNFVSQAHELEGARSILMVRAWRERASEAMSNVVFGYGHNTIPRHLRDVVVTEYGVADLRGKTDEEVVMAMLNVSDSRFQVDLMAEARAAGKLRKDYQIPEAHRRNNPEHLHEIAARCGDASFPLFPLGTDFTETEQRVLKALTWLKEKVGHKEYVELGSKALFHEGSEAEFAEELARMGLKDPDGVKEHLYHRLLLTALEAAC</sequence>
<dbReference type="InterPro" id="IPR037171">
    <property type="entry name" value="NagB/RpiA_transferase-like"/>
</dbReference>
<evidence type="ECO:0000313" key="3">
    <source>
        <dbReference type="Proteomes" id="UP000469421"/>
    </source>
</evidence>
<dbReference type="InterPro" id="IPR046433">
    <property type="entry name" value="ActCoA_hydro"/>
</dbReference>
<dbReference type="RefSeq" id="WP_328594446.1">
    <property type="nucleotide sequence ID" value="NZ_WIRE01000001.1"/>
</dbReference>
<dbReference type="Gene3D" id="3.40.1080.20">
    <property type="entry name" value="Acetyl-CoA hydrolase/transferase C-terminal domain"/>
    <property type="match status" value="1"/>
</dbReference>
<evidence type="ECO:0000259" key="1">
    <source>
        <dbReference type="Pfam" id="PF13336"/>
    </source>
</evidence>
<protein>
    <submittedName>
        <fullName evidence="2">Acetyl-CoA hydrolase</fullName>
    </submittedName>
</protein>
<comment type="caution">
    <text evidence="2">The sequence shown here is derived from an EMBL/GenBank/DDBJ whole genome shotgun (WGS) entry which is preliminary data.</text>
</comment>
<accession>A0A6N7LWF5</accession>
<dbReference type="AlphaFoldDB" id="A0A6N7LWF5"/>
<dbReference type="PANTHER" id="PTHR21432">
    <property type="entry name" value="ACETYL-COA HYDROLASE-RELATED"/>
    <property type="match status" value="1"/>
</dbReference>
<dbReference type="GO" id="GO:0006083">
    <property type="term" value="P:acetate metabolic process"/>
    <property type="evidence" value="ECO:0007669"/>
    <property type="project" value="InterPro"/>
</dbReference>
<organism evidence="2 3">
    <name type="scientific">Alcanivorax sediminis</name>
    <dbReference type="NCBI Taxonomy" id="2663008"/>
    <lineage>
        <taxon>Bacteria</taxon>
        <taxon>Pseudomonadati</taxon>
        <taxon>Pseudomonadota</taxon>
        <taxon>Gammaproteobacteria</taxon>
        <taxon>Oceanospirillales</taxon>
        <taxon>Alcanivoracaceae</taxon>
        <taxon>Alcanivorax</taxon>
    </lineage>
</organism>
<evidence type="ECO:0000313" key="2">
    <source>
        <dbReference type="EMBL" id="MQX53405.1"/>
    </source>
</evidence>
<dbReference type="EMBL" id="WIRE01000001">
    <property type="protein sequence ID" value="MQX53405.1"/>
    <property type="molecule type" value="Genomic_DNA"/>
</dbReference>
<dbReference type="InterPro" id="IPR026888">
    <property type="entry name" value="AcetylCoA_hyd_C"/>
</dbReference>
<dbReference type="InterPro" id="IPR038460">
    <property type="entry name" value="AcetylCoA_hyd_C_sf"/>
</dbReference>
<dbReference type="SUPFAM" id="SSF100950">
    <property type="entry name" value="NagB/RpiA/CoA transferase-like"/>
    <property type="match status" value="1"/>
</dbReference>
<name>A0A6N7LWF5_9GAMM</name>
<keyword evidence="2" id="KW-0378">Hydrolase</keyword>
<feature type="domain" description="Acetyl-CoA hydrolase/transferase C-terminal" evidence="1">
    <location>
        <begin position="436"/>
        <end position="599"/>
    </location>
</feature>
<dbReference type="Pfam" id="PF13336">
    <property type="entry name" value="AcetylCoA_hyd_C"/>
    <property type="match status" value="1"/>
</dbReference>
<proteinExistence type="predicted"/>
<dbReference type="GO" id="GO:0016787">
    <property type="term" value="F:hydrolase activity"/>
    <property type="evidence" value="ECO:0007669"/>
    <property type="project" value="UniProtKB-KW"/>
</dbReference>
<gene>
    <name evidence="2" type="ORF">GFN93_09100</name>
</gene>
<dbReference type="GO" id="GO:0008775">
    <property type="term" value="F:acetate CoA-transferase activity"/>
    <property type="evidence" value="ECO:0007669"/>
    <property type="project" value="InterPro"/>
</dbReference>
<reference evidence="2 3" key="1">
    <citation type="submission" date="2019-10" db="EMBL/GenBank/DDBJ databases">
        <title>Alcanivorax sp.PA15-N-34 draft genome sequence.</title>
        <authorList>
            <person name="Liao X."/>
            <person name="Shao Z."/>
        </authorList>
    </citation>
    <scope>NUCLEOTIDE SEQUENCE [LARGE SCALE GENOMIC DNA]</scope>
    <source>
        <strain evidence="2 3">PA15-N-34</strain>
    </source>
</reference>
<keyword evidence="3" id="KW-1185">Reference proteome</keyword>
<dbReference type="PANTHER" id="PTHR21432:SF20">
    <property type="entry name" value="ACETYL-COA HYDROLASE"/>
    <property type="match status" value="1"/>
</dbReference>